<feature type="transmembrane region" description="Helical" evidence="6">
    <location>
        <begin position="294"/>
        <end position="315"/>
    </location>
</feature>
<feature type="domain" description="Major facilitator superfamily (MFS) profile" evidence="7">
    <location>
        <begin position="11"/>
        <end position="387"/>
    </location>
</feature>
<feature type="transmembrane region" description="Helical" evidence="6">
    <location>
        <begin position="242"/>
        <end position="261"/>
    </location>
</feature>
<dbReference type="SUPFAM" id="SSF103473">
    <property type="entry name" value="MFS general substrate transporter"/>
    <property type="match status" value="1"/>
</dbReference>
<feature type="transmembrane region" description="Helical" evidence="6">
    <location>
        <begin position="206"/>
        <end position="230"/>
    </location>
</feature>
<dbReference type="GO" id="GO:0022857">
    <property type="term" value="F:transmembrane transporter activity"/>
    <property type="evidence" value="ECO:0007669"/>
    <property type="project" value="InterPro"/>
</dbReference>
<feature type="transmembrane region" description="Helical" evidence="6">
    <location>
        <begin position="79"/>
        <end position="98"/>
    </location>
</feature>
<dbReference type="InterPro" id="IPR036259">
    <property type="entry name" value="MFS_trans_sf"/>
</dbReference>
<feature type="transmembrane region" description="Helical" evidence="6">
    <location>
        <begin position="327"/>
        <end position="345"/>
    </location>
</feature>
<gene>
    <name evidence="8" type="ORF">DHM44_06950</name>
</gene>
<dbReference type="EMBL" id="DPPF01000141">
    <property type="protein sequence ID" value="HCW93402.1"/>
    <property type="molecule type" value="Genomic_DNA"/>
</dbReference>
<evidence type="ECO:0000259" key="7">
    <source>
        <dbReference type="PROSITE" id="PS50850"/>
    </source>
</evidence>
<organism evidence="8 9">
    <name type="scientific">Flexistipes sinusarabici</name>
    <dbReference type="NCBI Taxonomy" id="2352"/>
    <lineage>
        <taxon>Bacteria</taxon>
        <taxon>Pseudomonadati</taxon>
        <taxon>Deferribacterota</taxon>
        <taxon>Deferribacteres</taxon>
        <taxon>Deferribacterales</taxon>
        <taxon>Flexistipitaceae</taxon>
        <taxon>Flexistipes</taxon>
    </lineage>
</organism>
<dbReference type="Pfam" id="PF07690">
    <property type="entry name" value="MFS_1"/>
    <property type="match status" value="1"/>
</dbReference>
<keyword evidence="3 6" id="KW-0812">Transmembrane</keyword>
<feature type="transmembrane region" description="Helical" evidence="6">
    <location>
        <begin position="51"/>
        <end position="72"/>
    </location>
</feature>
<evidence type="ECO:0000256" key="5">
    <source>
        <dbReference type="ARBA" id="ARBA00023136"/>
    </source>
</evidence>
<dbReference type="PROSITE" id="PS50850">
    <property type="entry name" value="MFS"/>
    <property type="match status" value="1"/>
</dbReference>
<accession>A0A3D5QE11</accession>
<evidence type="ECO:0000256" key="2">
    <source>
        <dbReference type="ARBA" id="ARBA00022475"/>
    </source>
</evidence>
<dbReference type="PANTHER" id="PTHR43124">
    <property type="entry name" value="PURINE EFFLUX PUMP PBUE"/>
    <property type="match status" value="1"/>
</dbReference>
<sequence>MLTDISINSRLFKATILSLSLLTIMAGAVVSPALANIAHAFSEEPYWKIKLVLTIPAPFIIVFALLNGKIALMFSKKKVTLFSLILYILGGAGGGLATTLEMLLVFRAVLGISVGLLMPLATGLIADFYSGDTRANLMGKSTATSNLGGIIGTLISGFLAEMAWQASFTVYLLAVPVFIMTIIFLKDPKAPKSVNTTPLSLLKLPLLITWMFMAFLTMIIFYTVPVNIAIYIEQMNFGESSLSGVAVSLLTGAGFVAGLSFSKAAKFFGSFFLSFCYFMISAGFLLIIYSPNTFVLLTSLFVLGLGLGWAVPNIFTEAVNSVPDGYGVAAMGFITPSIFLGQFFSPITVDFIYKLAGLNNIKGPFITAFVISMLTFIVVTFFNSKTHRKRSS</sequence>
<evidence type="ECO:0000256" key="3">
    <source>
        <dbReference type="ARBA" id="ARBA00022692"/>
    </source>
</evidence>
<dbReference type="PANTHER" id="PTHR43124:SF3">
    <property type="entry name" value="CHLORAMPHENICOL EFFLUX PUMP RV0191"/>
    <property type="match status" value="1"/>
</dbReference>
<dbReference type="InterPro" id="IPR050189">
    <property type="entry name" value="MFS_Efflux_Transporters"/>
</dbReference>
<feature type="transmembrane region" description="Helical" evidence="6">
    <location>
        <begin position="365"/>
        <end position="382"/>
    </location>
</feature>
<reference evidence="8 9" key="1">
    <citation type="journal article" date="2018" name="Nat. Biotechnol.">
        <title>A standardized bacterial taxonomy based on genome phylogeny substantially revises the tree of life.</title>
        <authorList>
            <person name="Parks D.H."/>
            <person name="Chuvochina M."/>
            <person name="Waite D.W."/>
            <person name="Rinke C."/>
            <person name="Skarshewski A."/>
            <person name="Chaumeil P.A."/>
            <person name="Hugenholtz P."/>
        </authorList>
    </citation>
    <scope>NUCLEOTIDE SEQUENCE [LARGE SCALE GENOMIC DNA]</scope>
    <source>
        <strain evidence="8">UBA8672</strain>
    </source>
</reference>
<evidence type="ECO:0000256" key="1">
    <source>
        <dbReference type="ARBA" id="ARBA00004651"/>
    </source>
</evidence>
<feature type="transmembrane region" description="Helical" evidence="6">
    <location>
        <begin position="166"/>
        <end position="185"/>
    </location>
</feature>
<feature type="transmembrane region" description="Helical" evidence="6">
    <location>
        <begin position="104"/>
        <end position="129"/>
    </location>
</feature>
<protein>
    <recommendedName>
        <fullName evidence="7">Major facilitator superfamily (MFS) profile domain-containing protein</fullName>
    </recommendedName>
</protein>
<evidence type="ECO:0000256" key="4">
    <source>
        <dbReference type="ARBA" id="ARBA00022989"/>
    </source>
</evidence>
<dbReference type="CDD" id="cd17473">
    <property type="entry name" value="MFS_arabinose_efflux_permease_like"/>
    <property type="match status" value="1"/>
</dbReference>
<dbReference type="AlphaFoldDB" id="A0A3D5QE11"/>
<comment type="caution">
    <text evidence="8">The sequence shown here is derived from an EMBL/GenBank/DDBJ whole genome shotgun (WGS) entry which is preliminary data.</text>
</comment>
<dbReference type="Gene3D" id="1.20.1250.20">
    <property type="entry name" value="MFS general substrate transporter like domains"/>
    <property type="match status" value="1"/>
</dbReference>
<evidence type="ECO:0000313" key="9">
    <source>
        <dbReference type="Proteomes" id="UP000262325"/>
    </source>
</evidence>
<dbReference type="Proteomes" id="UP000262325">
    <property type="component" value="Unassembled WGS sequence"/>
</dbReference>
<keyword evidence="2" id="KW-1003">Cell membrane</keyword>
<name>A0A3D5QE11_FLESI</name>
<keyword evidence="5 6" id="KW-0472">Membrane</keyword>
<evidence type="ECO:0000313" key="8">
    <source>
        <dbReference type="EMBL" id="HCW93402.1"/>
    </source>
</evidence>
<feature type="transmembrane region" description="Helical" evidence="6">
    <location>
        <begin position="268"/>
        <end position="288"/>
    </location>
</feature>
<evidence type="ECO:0000256" key="6">
    <source>
        <dbReference type="SAM" id="Phobius"/>
    </source>
</evidence>
<dbReference type="InterPro" id="IPR011701">
    <property type="entry name" value="MFS"/>
</dbReference>
<comment type="subcellular location">
    <subcellularLocation>
        <location evidence="1">Cell membrane</location>
        <topology evidence="1">Multi-pass membrane protein</topology>
    </subcellularLocation>
</comment>
<dbReference type="GO" id="GO:0005886">
    <property type="term" value="C:plasma membrane"/>
    <property type="evidence" value="ECO:0007669"/>
    <property type="project" value="UniProtKB-SubCell"/>
</dbReference>
<dbReference type="InterPro" id="IPR020846">
    <property type="entry name" value="MFS_dom"/>
</dbReference>
<proteinExistence type="predicted"/>
<feature type="transmembrane region" description="Helical" evidence="6">
    <location>
        <begin position="141"/>
        <end position="160"/>
    </location>
</feature>
<keyword evidence="4 6" id="KW-1133">Transmembrane helix</keyword>